<organism evidence="4 5">
    <name type="scientific">Pseudidiomarina aestuarii</name>
    <dbReference type="NCBI Taxonomy" id="624146"/>
    <lineage>
        <taxon>Bacteria</taxon>
        <taxon>Pseudomonadati</taxon>
        <taxon>Pseudomonadota</taxon>
        <taxon>Gammaproteobacteria</taxon>
        <taxon>Alteromonadales</taxon>
        <taxon>Idiomarinaceae</taxon>
        <taxon>Pseudidiomarina</taxon>
    </lineage>
</organism>
<proteinExistence type="predicted"/>
<dbReference type="Pfam" id="PF01381">
    <property type="entry name" value="HTH_3"/>
    <property type="match status" value="1"/>
</dbReference>
<evidence type="ECO:0000313" key="2">
    <source>
        <dbReference type="EMBL" id="PTB83234.1"/>
    </source>
</evidence>
<evidence type="ECO:0000313" key="3">
    <source>
        <dbReference type="EMBL" id="PTB83242.1"/>
    </source>
</evidence>
<accession>A0A2T4CU08</accession>
<comment type="caution">
    <text evidence="4">The sequence shown here is derived from an EMBL/GenBank/DDBJ whole genome shotgun (WGS) entry which is preliminary data.</text>
</comment>
<reference evidence="5 6" key="1">
    <citation type="submission" date="2018-03" db="EMBL/GenBank/DDBJ databases">
        <title>Cross-interface Injection: A General Nanoliter Liquid Handling Method Applied to Single Cells Genome Amplification Automated Nanoliter Liquid Handling Applied to Single Cell Multiple Displacement Amplification.</title>
        <authorList>
            <person name="Yun J."/>
            <person name="Xu P."/>
            <person name="Xu J."/>
            <person name="Dai X."/>
            <person name="Wang Y."/>
            <person name="Zheng X."/>
            <person name="Cao C."/>
            <person name="Yi Q."/>
            <person name="Zhu Y."/>
            <person name="Wang L."/>
            <person name="Dong Z."/>
            <person name="Huang Y."/>
            <person name="Huang L."/>
            <person name="Du W."/>
        </authorList>
    </citation>
    <scope>NUCLEOTIDE SEQUENCE [LARGE SCALE GENOMIC DNA]</scope>
    <source>
        <strain evidence="4 5">A12-4</strain>
        <strain evidence="2 6">Z-E1-2</strain>
    </source>
</reference>
<dbReference type="InterPro" id="IPR010982">
    <property type="entry name" value="Lambda_DNA-bd_dom_sf"/>
</dbReference>
<feature type="domain" description="HTH cro/C1-type" evidence="1">
    <location>
        <begin position="29"/>
        <end position="83"/>
    </location>
</feature>
<dbReference type="EMBL" id="PYVF01000055">
    <property type="protein sequence ID" value="PTB88507.1"/>
    <property type="molecule type" value="Genomic_DNA"/>
</dbReference>
<sequence length="103" mass="11262">MSDSGSRITMQQLRREALLEAPASAGSHFKAYLDRQRITAAKAASDLHVAKSTVTRFINNESSLSVEMAANIFKVYGISINLMFKLDAAHKAYLAEKIAMSIA</sequence>
<evidence type="ECO:0000259" key="1">
    <source>
        <dbReference type="PROSITE" id="PS50943"/>
    </source>
</evidence>
<dbReference type="EMBL" id="PYVS01000004">
    <property type="protein sequence ID" value="PTB83234.1"/>
    <property type="molecule type" value="Genomic_DNA"/>
</dbReference>
<dbReference type="Proteomes" id="UP000243022">
    <property type="component" value="Unassembled WGS sequence"/>
</dbReference>
<dbReference type="EMBL" id="PYVS01000004">
    <property type="protein sequence ID" value="PTB83242.1"/>
    <property type="molecule type" value="Genomic_DNA"/>
</dbReference>
<evidence type="ECO:0000313" key="6">
    <source>
        <dbReference type="Proteomes" id="UP000243022"/>
    </source>
</evidence>
<gene>
    <name evidence="4" type="ORF">C9927_03940</name>
    <name evidence="2" type="ORF">C9986_00490</name>
    <name evidence="3" type="ORF">C9986_00535</name>
</gene>
<dbReference type="PROSITE" id="PS50943">
    <property type="entry name" value="HTH_CROC1"/>
    <property type="match status" value="1"/>
</dbReference>
<evidence type="ECO:0000313" key="4">
    <source>
        <dbReference type="EMBL" id="PTB88507.1"/>
    </source>
</evidence>
<dbReference type="Gene3D" id="1.10.260.40">
    <property type="entry name" value="lambda repressor-like DNA-binding domains"/>
    <property type="match status" value="1"/>
</dbReference>
<evidence type="ECO:0000313" key="5">
    <source>
        <dbReference type="Proteomes" id="UP000242087"/>
    </source>
</evidence>
<dbReference type="Proteomes" id="UP000242087">
    <property type="component" value="Unassembled WGS sequence"/>
</dbReference>
<protein>
    <submittedName>
        <fullName evidence="4">XRE family transcriptional regulator</fullName>
    </submittedName>
</protein>
<dbReference type="SUPFAM" id="SSF47413">
    <property type="entry name" value="lambda repressor-like DNA-binding domains"/>
    <property type="match status" value="1"/>
</dbReference>
<name>A0A2T4CU08_9GAMM</name>
<dbReference type="GO" id="GO:0003677">
    <property type="term" value="F:DNA binding"/>
    <property type="evidence" value="ECO:0007669"/>
    <property type="project" value="InterPro"/>
</dbReference>
<dbReference type="SMART" id="SM00530">
    <property type="entry name" value="HTH_XRE"/>
    <property type="match status" value="1"/>
</dbReference>
<dbReference type="InterPro" id="IPR001387">
    <property type="entry name" value="Cro/C1-type_HTH"/>
</dbReference>
<dbReference type="AlphaFoldDB" id="A0A2T4CU08"/>